<evidence type="ECO:0000313" key="3">
    <source>
        <dbReference type="Proteomes" id="UP000294919"/>
    </source>
</evidence>
<organism evidence="2 3">
    <name type="scientific">Marinisporobacter balticus</name>
    <dbReference type="NCBI Taxonomy" id="2018667"/>
    <lineage>
        <taxon>Bacteria</taxon>
        <taxon>Bacillati</taxon>
        <taxon>Bacillota</taxon>
        <taxon>Clostridia</taxon>
        <taxon>Peptostreptococcales</taxon>
        <taxon>Thermotaleaceae</taxon>
        <taxon>Marinisporobacter</taxon>
    </lineage>
</organism>
<name>A0A4R2KU88_9FIRM</name>
<evidence type="ECO:0000256" key="1">
    <source>
        <dbReference type="SAM" id="Phobius"/>
    </source>
</evidence>
<dbReference type="RefSeq" id="WP_132243597.1">
    <property type="nucleotide sequence ID" value="NZ_SLWV01000005.1"/>
</dbReference>
<comment type="caution">
    <text evidence="2">The sequence shown here is derived from an EMBL/GenBank/DDBJ whole genome shotgun (WGS) entry which is preliminary data.</text>
</comment>
<sequence length="220" mass="25667">MLEELNNILDRTNNWIVFEEARNSGLIAINLGLISFIFGSGLLLKEISLILCVISIMISAYSFIGKKIPVFSKVKVNKGKDDRNEGLSEIEEIQEKNDSVFSHSRVVIRRNNEDKLEKKDSYKEDLYKYETKNIYSYKDVAEMNEEVLLLLVYNRLLKRNEKEEYPIHINKEYHFKLAHKDLSEMIYRNSGICLVKSKCFFISLTLFMVNIVCMGISFLI</sequence>
<dbReference type="AlphaFoldDB" id="A0A4R2KU88"/>
<dbReference type="OrthoDB" id="2084475at2"/>
<protein>
    <submittedName>
        <fullName evidence="2">Uncharacterized protein</fullName>
    </submittedName>
</protein>
<accession>A0A4R2KU88</accession>
<keyword evidence="1" id="KW-0812">Transmembrane</keyword>
<feature type="transmembrane region" description="Helical" evidence="1">
    <location>
        <begin position="199"/>
        <end position="219"/>
    </location>
</feature>
<reference evidence="2 3" key="1">
    <citation type="submission" date="2019-03" db="EMBL/GenBank/DDBJ databases">
        <title>Genomic Encyclopedia of Type Strains, Phase IV (KMG-IV): sequencing the most valuable type-strain genomes for metagenomic binning, comparative biology and taxonomic classification.</title>
        <authorList>
            <person name="Goeker M."/>
        </authorList>
    </citation>
    <scope>NUCLEOTIDE SEQUENCE [LARGE SCALE GENOMIC DNA]</scope>
    <source>
        <strain evidence="2 3">DSM 102940</strain>
    </source>
</reference>
<feature type="transmembrane region" description="Helical" evidence="1">
    <location>
        <begin position="21"/>
        <end position="41"/>
    </location>
</feature>
<keyword evidence="1" id="KW-1133">Transmembrane helix</keyword>
<evidence type="ECO:0000313" key="2">
    <source>
        <dbReference type="EMBL" id="TCO77971.1"/>
    </source>
</evidence>
<keyword evidence="3" id="KW-1185">Reference proteome</keyword>
<dbReference type="Proteomes" id="UP000294919">
    <property type="component" value="Unassembled WGS sequence"/>
</dbReference>
<dbReference type="EMBL" id="SLWV01000005">
    <property type="protein sequence ID" value="TCO77971.1"/>
    <property type="molecule type" value="Genomic_DNA"/>
</dbReference>
<proteinExistence type="predicted"/>
<gene>
    <name evidence="2" type="ORF">EV214_10567</name>
</gene>
<feature type="transmembrane region" description="Helical" evidence="1">
    <location>
        <begin position="47"/>
        <end position="64"/>
    </location>
</feature>
<keyword evidence="1" id="KW-0472">Membrane</keyword>